<dbReference type="ExpressionAtlas" id="A0A5S9WX83">
    <property type="expression patterns" value="baseline and differential"/>
</dbReference>
<reference evidence="2 3" key="1">
    <citation type="submission" date="2019-12" db="EMBL/GenBank/DDBJ databases">
        <authorList>
            <person name="Jiao W.-B."/>
            <person name="Schneeberger K."/>
        </authorList>
    </citation>
    <scope>NUCLEOTIDE SEQUENCE [LARGE SCALE GENOMIC DNA]</scope>
    <source>
        <strain evidence="3">cv. C24</strain>
    </source>
</reference>
<dbReference type="EMBL" id="CACSHJ010000088">
    <property type="protein sequence ID" value="CAA0357821.1"/>
    <property type="molecule type" value="Genomic_DNA"/>
</dbReference>
<feature type="region of interest" description="Disordered" evidence="1">
    <location>
        <begin position="21"/>
        <end position="72"/>
    </location>
</feature>
<accession>A0A5S9WX83</accession>
<protein>
    <submittedName>
        <fullName evidence="2">Uncharacterized protein</fullName>
    </submittedName>
</protein>
<sequence>MSFDEGLVYESDPDDLEYEYLGSNVESGNVGGENRSSGDDDSVVENEGDDKGDYDGSDERDDRGGDRDLRFD</sequence>
<feature type="compositionally biased region" description="Basic and acidic residues" evidence="1">
    <location>
        <begin position="60"/>
        <end position="72"/>
    </location>
</feature>
<evidence type="ECO:0000256" key="1">
    <source>
        <dbReference type="SAM" id="MobiDB-lite"/>
    </source>
</evidence>
<evidence type="ECO:0000313" key="2">
    <source>
        <dbReference type="EMBL" id="CAA0357821.1"/>
    </source>
</evidence>
<dbReference type="Proteomes" id="UP000434276">
    <property type="component" value="Unassembled WGS sequence"/>
</dbReference>
<organism evidence="2 3">
    <name type="scientific">Arabidopsis thaliana</name>
    <name type="common">Mouse-ear cress</name>
    <dbReference type="NCBI Taxonomy" id="3702"/>
    <lineage>
        <taxon>Eukaryota</taxon>
        <taxon>Viridiplantae</taxon>
        <taxon>Streptophyta</taxon>
        <taxon>Embryophyta</taxon>
        <taxon>Tracheophyta</taxon>
        <taxon>Spermatophyta</taxon>
        <taxon>Magnoliopsida</taxon>
        <taxon>eudicotyledons</taxon>
        <taxon>Gunneridae</taxon>
        <taxon>Pentapetalae</taxon>
        <taxon>rosids</taxon>
        <taxon>malvids</taxon>
        <taxon>Brassicales</taxon>
        <taxon>Brassicaceae</taxon>
        <taxon>Camelineae</taxon>
        <taxon>Arabidopsis</taxon>
    </lineage>
</organism>
<gene>
    <name evidence="2" type="ORF">C24_LOCUS7398</name>
</gene>
<feature type="compositionally biased region" description="Acidic residues" evidence="1">
    <location>
        <begin position="39"/>
        <end position="48"/>
    </location>
</feature>
<proteinExistence type="predicted"/>
<dbReference type="AlphaFoldDB" id="A0A5S9WX83"/>
<name>A0A5S9WX83_ARATH</name>
<evidence type="ECO:0000313" key="3">
    <source>
        <dbReference type="Proteomes" id="UP000434276"/>
    </source>
</evidence>